<dbReference type="PANTHER" id="PTHR30383">
    <property type="entry name" value="THIOESTERASE 1/PROTEASE 1/LYSOPHOSPHOLIPASE L1"/>
    <property type="match status" value="1"/>
</dbReference>
<reference evidence="3 4" key="1">
    <citation type="journal article" date="2007" name="Genome Res.">
        <title>Genome characteristics of facultatively symbiotic Frankia sp. strains reflect host range and host plant biogeography.</title>
        <authorList>
            <person name="Normand P."/>
            <person name="Lapierre P."/>
            <person name="Tisa L.S."/>
            <person name="Gogarten J.P."/>
            <person name="Alloisio N."/>
            <person name="Bagnarol E."/>
            <person name="Bassi C.A."/>
            <person name="Berry A.M."/>
            <person name="Bickhart D.M."/>
            <person name="Choisne N."/>
            <person name="Couloux A."/>
            <person name="Cournoyer B."/>
            <person name="Cruveiller S."/>
            <person name="Daubin V."/>
            <person name="Demange N."/>
            <person name="Francino M.P."/>
            <person name="Goltsman E."/>
            <person name="Huang Y."/>
            <person name="Kopp O.R."/>
            <person name="Labarre L."/>
            <person name="Lapidus A."/>
            <person name="Lavire C."/>
            <person name="Marechal J."/>
            <person name="Martinez M."/>
            <person name="Mastronunzio J.E."/>
            <person name="Mullin B.C."/>
            <person name="Niemann J."/>
            <person name="Pujic P."/>
            <person name="Rawnsley T."/>
            <person name="Rouy Z."/>
            <person name="Schenowitz C."/>
            <person name="Sellstedt A."/>
            <person name="Tavares F."/>
            <person name="Tomkins J.P."/>
            <person name="Vallenet D."/>
            <person name="Valverde C."/>
            <person name="Wall L.G."/>
            <person name="Wang Y."/>
            <person name="Medigue C."/>
            <person name="Benson D.R."/>
        </authorList>
    </citation>
    <scope>NUCLEOTIDE SEQUENCE [LARGE SCALE GENOMIC DNA]</scope>
    <source>
        <strain evidence="4">DSM 45986 / CECT 9034 / ACN14a</strain>
    </source>
</reference>
<evidence type="ECO:0000259" key="2">
    <source>
        <dbReference type="Pfam" id="PF13472"/>
    </source>
</evidence>
<dbReference type="STRING" id="326424.FRAAL3283"/>
<dbReference type="KEGG" id="fal:FRAAL3283"/>
<dbReference type="Proteomes" id="UP000000657">
    <property type="component" value="Chromosome"/>
</dbReference>
<dbReference type="eggNOG" id="COG2755">
    <property type="taxonomic scope" value="Bacteria"/>
</dbReference>
<organism evidence="3 4">
    <name type="scientific">Frankia alni (strain DSM 45986 / CECT 9034 / ACN14a)</name>
    <dbReference type="NCBI Taxonomy" id="326424"/>
    <lineage>
        <taxon>Bacteria</taxon>
        <taxon>Bacillati</taxon>
        <taxon>Actinomycetota</taxon>
        <taxon>Actinomycetes</taxon>
        <taxon>Frankiales</taxon>
        <taxon>Frankiaceae</taxon>
        <taxon>Frankia</taxon>
    </lineage>
</organism>
<dbReference type="Pfam" id="PF13472">
    <property type="entry name" value="Lipase_GDSL_2"/>
    <property type="match status" value="1"/>
</dbReference>
<keyword evidence="4" id="KW-1185">Reference proteome</keyword>
<dbReference type="InterPro" id="IPR036514">
    <property type="entry name" value="SGNH_hydro_sf"/>
</dbReference>
<accession>Q0RKM9</accession>
<dbReference type="HOGENOM" id="CLU_050180_0_0_11"/>
<evidence type="ECO:0000256" key="1">
    <source>
        <dbReference type="SAM" id="MobiDB-lite"/>
    </source>
</evidence>
<protein>
    <recommendedName>
        <fullName evidence="2">SGNH hydrolase-type esterase domain-containing protein</fullName>
    </recommendedName>
</protein>
<feature type="domain" description="SGNH hydrolase-type esterase" evidence="2">
    <location>
        <begin position="67"/>
        <end position="247"/>
    </location>
</feature>
<dbReference type="RefSeq" id="WP_011604432.1">
    <property type="nucleotide sequence ID" value="NC_008278.1"/>
</dbReference>
<gene>
    <name evidence="3" type="ordered locus">FRAAL3283</name>
</gene>
<dbReference type="Gene3D" id="3.40.50.1110">
    <property type="entry name" value="SGNH hydrolase"/>
    <property type="match status" value="1"/>
</dbReference>
<evidence type="ECO:0000313" key="3">
    <source>
        <dbReference type="EMBL" id="CAJ61927.1"/>
    </source>
</evidence>
<dbReference type="InterPro" id="IPR051532">
    <property type="entry name" value="Ester_Hydrolysis_Enzymes"/>
</dbReference>
<dbReference type="GO" id="GO:0004622">
    <property type="term" value="F:phosphatidylcholine lysophospholipase activity"/>
    <property type="evidence" value="ECO:0007669"/>
    <property type="project" value="TreeGrafter"/>
</dbReference>
<proteinExistence type="predicted"/>
<dbReference type="AlphaFoldDB" id="Q0RKM9"/>
<sequence length="280" mass="28574">MIGRGRLLLSAGAAGSGAFVGAGVGVWRLALYQGGAADGRVRPLTTPAPPVREYYGNPTHPPFTLGILGDSSAQGTGVHDYDDTLGGWLARALGDGVGDGGGRHVRVVSAARDGARAEHLAAQVARVAPAAPDLAVISIGVNDIRNRTSPAAAARHLAGAVTDLRRGGARVIVGTTPDLSVISAVRSPLREVLWLLGLLLERAQTPAVAAAGGTPVTLRTAVSRRFGADPTLFAPDGLHASARGNALIGSHLLAAYRAASTPPSRDRTRPGRVGPVHSRP</sequence>
<dbReference type="InterPro" id="IPR013830">
    <property type="entry name" value="SGNH_hydro"/>
</dbReference>
<feature type="region of interest" description="Disordered" evidence="1">
    <location>
        <begin position="258"/>
        <end position="280"/>
    </location>
</feature>
<dbReference type="EMBL" id="CT573213">
    <property type="protein sequence ID" value="CAJ61927.1"/>
    <property type="molecule type" value="Genomic_DNA"/>
</dbReference>
<dbReference type="PANTHER" id="PTHR30383:SF5">
    <property type="entry name" value="SGNH HYDROLASE-TYPE ESTERASE DOMAIN-CONTAINING PROTEIN"/>
    <property type="match status" value="1"/>
</dbReference>
<name>Q0RKM9_FRAAA</name>
<evidence type="ECO:0000313" key="4">
    <source>
        <dbReference type="Proteomes" id="UP000000657"/>
    </source>
</evidence>
<dbReference type="SUPFAM" id="SSF52266">
    <property type="entry name" value="SGNH hydrolase"/>
    <property type="match status" value="1"/>
</dbReference>
<dbReference type="CDD" id="cd01836">
    <property type="entry name" value="FeeA_FeeB_like"/>
    <property type="match status" value="1"/>
</dbReference>